<evidence type="ECO:0000313" key="2">
    <source>
        <dbReference type="Proteomes" id="UP000607653"/>
    </source>
</evidence>
<evidence type="ECO:0000313" key="1">
    <source>
        <dbReference type="EMBL" id="DAD35119.1"/>
    </source>
</evidence>
<dbReference type="EMBL" id="DUZY01000004">
    <property type="protein sequence ID" value="DAD35119.1"/>
    <property type="molecule type" value="Genomic_DNA"/>
</dbReference>
<dbReference type="Proteomes" id="UP000607653">
    <property type="component" value="Unassembled WGS sequence"/>
</dbReference>
<protein>
    <submittedName>
        <fullName evidence="1">Uncharacterized protein</fullName>
    </submittedName>
</protein>
<accession>A0A822YUM1</accession>
<proteinExistence type="predicted"/>
<sequence length="74" mass="8457">MRINCKQTCSRDLTEILQKISATPMSCKCGSWENQASSYYMPSLQFGRFDSIIKTQYGQPLTIQNLCRAQLSEN</sequence>
<dbReference type="AlphaFoldDB" id="A0A822YUM1"/>
<organism evidence="1 2">
    <name type="scientific">Nelumbo nucifera</name>
    <name type="common">Sacred lotus</name>
    <dbReference type="NCBI Taxonomy" id="4432"/>
    <lineage>
        <taxon>Eukaryota</taxon>
        <taxon>Viridiplantae</taxon>
        <taxon>Streptophyta</taxon>
        <taxon>Embryophyta</taxon>
        <taxon>Tracheophyta</taxon>
        <taxon>Spermatophyta</taxon>
        <taxon>Magnoliopsida</taxon>
        <taxon>Proteales</taxon>
        <taxon>Nelumbonaceae</taxon>
        <taxon>Nelumbo</taxon>
    </lineage>
</organism>
<keyword evidence="2" id="KW-1185">Reference proteome</keyword>
<gene>
    <name evidence="1" type="ORF">HUJ06_005759</name>
</gene>
<reference evidence="1 2" key="1">
    <citation type="journal article" date="2020" name="Mol. Biol. Evol.">
        <title>Distinct Expression and Methylation Patterns for Genes with Different Fates following a Single Whole-Genome Duplication in Flowering Plants.</title>
        <authorList>
            <person name="Shi T."/>
            <person name="Rahmani R.S."/>
            <person name="Gugger P.F."/>
            <person name="Wang M."/>
            <person name="Li H."/>
            <person name="Zhang Y."/>
            <person name="Li Z."/>
            <person name="Wang Q."/>
            <person name="Van de Peer Y."/>
            <person name="Marchal K."/>
            <person name="Chen J."/>
        </authorList>
    </citation>
    <scope>NUCLEOTIDE SEQUENCE [LARGE SCALE GENOMIC DNA]</scope>
    <source>
        <tissue evidence="1">Leaf</tissue>
    </source>
</reference>
<name>A0A822YUM1_NELNU</name>
<comment type="caution">
    <text evidence="1">The sequence shown here is derived from an EMBL/GenBank/DDBJ whole genome shotgun (WGS) entry which is preliminary data.</text>
</comment>